<dbReference type="STRING" id="657014.SAMN04488092_11584"/>
<evidence type="ECO:0000313" key="1">
    <source>
        <dbReference type="EMBL" id="SEQ87990.1"/>
    </source>
</evidence>
<proteinExistence type="predicted"/>
<keyword evidence="2" id="KW-1185">Reference proteome</keyword>
<gene>
    <name evidence="1" type="ORF">SAMN04488092_11584</name>
</gene>
<protein>
    <submittedName>
        <fullName evidence="1">Uncharacterized protein</fullName>
    </submittedName>
</protein>
<name>A0A1H9JMF3_9RHOB</name>
<dbReference type="RefSeq" id="WP_175545359.1">
    <property type="nucleotide sequence ID" value="NZ_FOEP01000015.1"/>
</dbReference>
<evidence type="ECO:0000313" key="2">
    <source>
        <dbReference type="Proteomes" id="UP000198634"/>
    </source>
</evidence>
<dbReference type="EMBL" id="FOEP01000015">
    <property type="protein sequence ID" value="SEQ87990.1"/>
    <property type="molecule type" value="Genomic_DNA"/>
</dbReference>
<reference evidence="1 2" key="1">
    <citation type="submission" date="2016-10" db="EMBL/GenBank/DDBJ databases">
        <authorList>
            <person name="de Groot N.N."/>
        </authorList>
    </citation>
    <scope>NUCLEOTIDE SEQUENCE [LARGE SCALE GENOMIC DNA]</scope>
    <source>
        <strain evidence="1 2">DSM 22007</strain>
    </source>
</reference>
<dbReference type="Proteomes" id="UP000198634">
    <property type="component" value="Unassembled WGS sequence"/>
</dbReference>
<accession>A0A1H9JMF3</accession>
<sequence>MRALPGVTCKRRHVEVSGYEFEFGRFPKKTGQRVTAPFFYLFDRVFQAARVGTG</sequence>
<dbReference type="AlphaFoldDB" id="A0A1H9JMF3"/>
<organism evidence="1 2">
    <name type="scientific">Thalassovita taeanensis</name>
    <dbReference type="NCBI Taxonomy" id="657014"/>
    <lineage>
        <taxon>Bacteria</taxon>
        <taxon>Pseudomonadati</taxon>
        <taxon>Pseudomonadota</taxon>
        <taxon>Alphaproteobacteria</taxon>
        <taxon>Rhodobacterales</taxon>
        <taxon>Roseobacteraceae</taxon>
        <taxon>Thalassovita</taxon>
    </lineage>
</organism>